<dbReference type="PANTHER" id="PTHR11686:SF72">
    <property type="entry name" value="GAMMA-GLUTAMYL TRANSPEPTIDASE, ISOFORM A"/>
    <property type="match status" value="1"/>
</dbReference>
<keyword evidence="1" id="KW-1202">Platelet aggregation activating toxin</keyword>
<keyword evidence="1" id="KW-0800">Toxin</keyword>
<dbReference type="PANTHER" id="PTHR11686">
    <property type="entry name" value="GAMMA GLUTAMYL TRANSPEPTIDASE"/>
    <property type="match status" value="1"/>
</dbReference>
<dbReference type="InterPro" id="IPR043138">
    <property type="entry name" value="GGT_lsub"/>
</dbReference>
<protein>
    <recommendedName>
        <fullName evidence="6">Gamma-glutamyltransferase</fullName>
    </recommendedName>
</protein>
<dbReference type="GO" id="GO:0006751">
    <property type="term" value="P:glutathione catabolic process"/>
    <property type="evidence" value="ECO:0007669"/>
    <property type="project" value="InterPro"/>
</dbReference>
<proteinExistence type="predicted"/>
<feature type="binding site" evidence="3">
    <location>
        <begin position="417"/>
        <end position="419"/>
    </location>
    <ligand>
        <name>L-glutamate</name>
        <dbReference type="ChEBI" id="CHEBI:29985"/>
    </ligand>
</feature>
<dbReference type="VEuPathDB" id="VectorBase:PPAI001682"/>
<evidence type="ECO:0000256" key="2">
    <source>
        <dbReference type="PIRSR" id="PIRSR600101-1"/>
    </source>
</evidence>
<sequence length="593" mass="65104">MKVKLTKINILVAAYLCRFPAITKKRVLIVAILAAIVVAVVLVTVYFTVWKPKDDKEPRRMGIVANGIECADIGMEILKKNGTAADAAIATLFCEGVTCPQSMGLGGGFVMTIYSKSKGTVDSMIAREVAPLAATTDMFKNGTIDSVEGGLAIAVPGELMGYWSVHQKYGLLPWEDLIRPTIELCRQGHVVSHYLERILSGRASKIYGEPSLREIYINPETNDTWRYGDRIKRPKLAETLEVIAREGANALYNGTLTKAFIQDIQNFGGIVTEQDLLEYRVRWHKPIEAHLKSGYSLYTTNAPTSGPLLAFILNVMDGHMDGLESPLTWHRVIETFKYAYARRTMMGDPDFVASVDALVANLTNPNFADYISGLIDDSKTYNDYQHYGADFSNVEDHGTAHISVLAPNGDAVAATSTVNYIFGAMRRSPSTGIILNDEMDDFSIPGKDNVYGIPSSPSNYISPRKTPMSSMCPAIIVDHQGNVRMIVGGAGGSKITTSVGYLIMRHLLFDEDVYDAMHAKRLHHQLAPMRVDFENGLSEEIIQGLIERNHSMYEVSPGSGFAALTAISSDAKQSRVEGVYDPRRNGSVNVGEV</sequence>
<feature type="binding site" evidence="3">
    <location>
        <position position="441"/>
    </location>
    <ligand>
        <name>L-glutamate</name>
        <dbReference type="ChEBI" id="CHEBI:29985"/>
    </ligand>
</feature>
<dbReference type="PRINTS" id="PR01210">
    <property type="entry name" value="GGTRANSPTASE"/>
</dbReference>
<evidence type="ECO:0000256" key="3">
    <source>
        <dbReference type="PIRSR" id="PIRSR600101-2"/>
    </source>
</evidence>
<dbReference type="FunFam" id="3.60.20.40:FF:000001">
    <property type="entry name" value="Gamma-glutamyltranspeptidase 1"/>
    <property type="match status" value="1"/>
</dbReference>
<dbReference type="Proteomes" id="UP000092462">
    <property type="component" value="Unassembled WGS sequence"/>
</dbReference>
<feature type="active site" description="Nucleophile" evidence="2">
    <location>
        <position position="399"/>
    </location>
</feature>
<dbReference type="Pfam" id="PF01019">
    <property type="entry name" value="G_glu_transpept"/>
    <property type="match status" value="1"/>
</dbReference>
<evidence type="ECO:0008006" key="6">
    <source>
        <dbReference type="Google" id="ProtNLM"/>
    </source>
</evidence>
<accession>A0A1B0D2V9</accession>
<keyword evidence="1" id="KW-1199">Hemostasis impairing toxin</keyword>
<dbReference type="EnsemblMetazoa" id="PPAI001682-RA">
    <property type="protein sequence ID" value="PPAI001682-PA"/>
    <property type="gene ID" value="PPAI001682"/>
</dbReference>
<dbReference type="GO" id="GO:0036374">
    <property type="term" value="F:glutathione hydrolase activity"/>
    <property type="evidence" value="ECO:0007669"/>
    <property type="project" value="InterPro"/>
</dbReference>
<evidence type="ECO:0000313" key="4">
    <source>
        <dbReference type="EnsemblMetazoa" id="PPAI001682-PA"/>
    </source>
</evidence>
<dbReference type="InterPro" id="IPR029055">
    <property type="entry name" value="Ntn_hydrolases_N"/>
</dbReference>
<evidence type="ECO:0000256" key="1">
    <source>
        <dbReference type="ARBA" id="ARBA00084097"/>
    </source>
</evidence>
<organism evidence="4 5">
    <name type="scientific">Phlebotomus papatasi</name>
    <name type="common">Sandfly</name>
    <dbReference type="NCBI Taxonomy" id="29031"/>
    <lineage>
        <taxon>Eukaryota</taxon>
        <taxon>Metazoa</taxon>
        <taxon>Ecdysozoa</taxon>
        <taxon>Arthropoda</taxon>
        <taxon>Hexapoda</taxon>
        <taxon>Insecta</taxon>
        <taxon>Pterygota</taxon>
        <taxon>Neoptera</taxon>
        <taxon>Endopterygota</taxon>
        <taxon>Diptera</taxon>
        <taxon>Nematocera</taxon>
        <taxon>Psychodoidea</taxon>
        <taxon>Psychodidae</taxon>
        <taxon>Phlebotomus</taxon>
        <taxon>Phlebotomus</taxon>
    </lineage>
</organism>
<name>A0A1B0D2V9_PHLPP</name>
<dbReference type="VEuPathDB" id="VectorBase:PPAPM1_003601"/>
<feature type="binding site" evidence="3">
    <location>
        <begin position="469"/>
        <end position="470"/>
    </location>
    <ligand>
        <name>L-glutamate</name>
        <dbReference type="ChEBI" id="CHEBI:29985"/>
    </ligand>
</feature>
<feature type="binding site" evidence="3">
    <location>
        <position position="127"/>
    </location>
    <ligand>
        <name>L-glutamate</name>
        <dbReference type="ChEBI" id="CHEBI:29985"/>
    </ligand>
</feature>
<feature type="binding site" evidence="3">
    <location>
        <position position="492"/>
    </location>
    <ligand>
        <name>L-glutamate</name>
        <dbReference type="ChEBI" id="CHEBI:29985"/>
    </ligand>
</feature>
<dbReference type="Gene3D" id="1.10.246.130">
    <property type="match status" value="1"/>
</dbReference>
<keyword evidence="5" id="KW-1185">Reference proteome</keyword>
<dbReference type="NCBIfam" id="TIGR00066">
    <property type="entry name" value="g_glut_trans"/>
    <property type="match status" value="1"/>
</dbReference>
<reference evidence="4" key="1">
    <citation type="submission" date="2022-08" db="UniProtKB">
        <authorList>
            <consortium name="EnsemblMetazoa"/>
        </authorList>
    </citation>
    <scope>IDENTIFICATION</scope>
    <source>
        <strain evidence="4">Israel</strain>
    </source>
</reference>
<dbReference type="InterPro" id="IPR000101">
    <property type="entry name" value="GGT_peptidase"/>
</dbReference>
<dbReference type="EMBL" id="AJVK01002880">
    <property type="status" value="NOT_ANNOTATED_CDS"/>
    <property type="molecule type" value="Genomic_DNA"/>
</dbReference>
<dbReference type="InterPro" id="IPR043137">
    <property type="entry name" value="GGT_ssub_C"/>
</dbReference>
<evidence type="ECO:0000313" key="5">
    <source>
        <dbReference type="Proteomes" id="UP000092462"/>
    </source>
</evidence>
<dbReference type="SUPFAM" id="SSF56235">
    <property type="entry name" value="N-terminal nucleophile aminohydrolases (Ntn hydrolases)"/>
    <property type="match status" value="1"/>
</dbReference>
<dbReference type="Gene3D" id="3.60.20.40">
    <property type="match status" value="1"/>
</dbReference>
<dbReference type="GO" id="GO:0005886">
    <property type="term" value="C:plasma membrane"/>
    <property type="evidence" value="ECO:0007669"/>
    <property type="project" value="TreeGrafter"/>
</dbReference>
<dbReference type="FunFam" id="1.10.246.130:FF:000001">
    <property type="entry name" value="Gamma-glutamyltransferase 5 isoform 1"/>
    <property type="match status" value="1"/>
</dbReference>
<dbReference type="AlphaFoldDB" id="A0A1B0D2V9"/>